<name>A0ACC6TN90_9CREN</name>
<reference evidence="1" key="1">
    <citation type="submission" date="2024-07" db="EMBL/GenBank/DDBJ databases">
        <title>Metagenome and Metagenome-Assembled Genomes of Archaea from a hot spring from the geothermal field of Los Azufres, Mexico.</title>
        <authorList>
            <person name="Marin-Paredes R."/>
            <person name="Martinez-Romero E."/>
            <person name="Servin-Garciduenas L.E."/>
        </authorList>
    </citation>
    <scope>NUCLEOTIDE SEQUENCE</scope>
    <source>
        <strain evidence="1">AZ1-454</strain>
    </source>
</reference>
<protein>
    <submittedName>
        <fullName evidence="1">Uncharacterized protein</fullName>
    </submittedName>
</protein>
<accession>A0ACC6TN90</accession>
<dbReference type="EMBL" id="JZWS03000003">
    <property type="protein sequence ID" value="MEW9491290.1"/>
    <property type="molecule type" value="Genomic_DNA"/>
</dbReference>
<evidence type="ECO:0000313" key="2">
    <source>
        <dbReference type="Proteomes" id="UP000053480"/>
    </source>
</evidence>
<sequence>MQILLPTEGLYGRIVEVRVDKEYTPEFAPDAISPGSKKMVLNINHNFRKGKHMIEVITDRGNYLRLQIEI</sequence>
<evidence type="ECO:0000313" key="1">
    <source>
        <dbReference type="EMBL" id="MEW9491290.1"/>
    </source>
</evidence>
<dbReference type="Proteomes" id="UP000053480">
    <property type="component" value="Unassembled WGS sequence"/>
</dbReference>
<gene>
    <name evidence="1" type="ORF">TQ35_0003685</name>
</gene>
<proteinExistence type="predicted"/>
<organism evidence="1 2">
    <name type="scientific">Candidatus Aramenus sulfurataquae</name>
    <dbReference type="NCBI Taxonomy" id="1326980"/>
    <lineage>
        <taxon>Archaea</taxon>
        <taxon>Thermoproteota</taxon>
        <taxon>Thermoprotei</taxon>
        <taxon>Sulfolobales</taxon>
        <taxon>Sulfolobaceae</taxon>
        <taxon>Candidatus Aramenus</taxon>
    </lineage>
</organism>
<comment type="caution">
    <text evidence="1">The sequence shown here is derived from an EMBL/GenBank/DDBJ whole genome shotgun (WGS) entry which is preliminary data.</text>
</comment>